<evidence type="ECO:0000256" key="1">
    <source>
        <dbReference type="ARBA" id="ARBA00022801"/>
    </source>
</evidence>
<dbReference type="InterPro" id="IPR000639">
    <property type="entry name" value="Epox_hydrolase-like"/>
</dbReference>
<evidence type="ECO:0000313" key="3">
    <source>
        <dbReference type="EMBL" id="QQP91013.1"/>
    </source>
</evidence>
<dbReference type="Pfam" id="PF00561">
    <property type="entry name" value="Abhydrolase_1"/>
    <property type="match status" value="1"/>
</dbReference>
<gene>
    <name evidence="3" type="ORF">IGS68_07280</name>
</gene>
<dbReference type="PRINTS" id="PR00111">
    <property type="entry name" value="ABHYDROLASE"/>
</dbReference>
<dbReference type="GO" id="GO:0016787">
    <property type="term" value="F:hydrolase activity"/>
    <property type="evidence" value="ECO:0007669"/>
    <property type="project" value="UniProtKB-KW"/>
</dbReference>
<reference evidence="3" key="1">
    <citation type="submission" date="2021-02" db="EMBL/GenBank/DDBJ databases">
        <title>Skermanella TT6 skin isolate.</title>
        <authorList>
            <person name="Lee K."/>
            <person name="Ganzorig M."/>
        </authorList>
    </citation>
    <scope>NUCLEOTIDE SEQUENCE</scope>
    <source>
        <strain evidence="3">TT6</strain>
    </source>
</reference>
<dbReference type="InterPro" id="IPR029058">
    <property type="entry name" value="AB_hydrolase_fold"/>
</dbReference>
<dbReference type="SUPFAM" id="SSF53474">
    <property type="entry name" value="alpha/beta-Hydrolases"/>
    <property type="match status" value="1"/>
</dbReference>
<dbReference type="InterPro" id="IPR000073">
    <property type="entry name" value="AB_hydrolase_1"/>
</dbReference>
<dbReference type="Proteomes" id="UP000595197">
    <property type="component" value="Chromosome"/>
</dbReference>
<evidence type="ECO:0000259" key="2">
    <source>
        <dbReference type="Pfam" id="PF00561"/>
    </source>
</evidence>
<dbReference type="Gene3D" id="3.40.50.1820">
    <property type="entry name" value="alpha/beta hydrolase"/>
    <property type="match status" value="1"/>
</dbReference>
<dbReference type="PRINTS" id="PR00412">
    <property type="entry name" value="EPOXHYDRLASE"/>
</dbReference>
<name>A0ABX7BA71_9PROT</name>
<dbReference type="EMBL" id="CP067420">
    <property type="protein sequence ID" value="QQP91013.1"/>
    <property type="molecule type" value="Genomic_DNA"/>
</dbReference>
<protein>
    <submittedName>
        <fullName evidence="3">Alpha/beta hydrolase</fullName>
    </submittedName>
</protein>
<dbReference type="RefSeq" id="WP_201078492.1">
    <property type="nucleotide sequence ID" value="NZ_CP067420.1"/>
</dbReference>
<organism evidence="3 4">
    <name type="scientific">Skermanella cutis</name>
    <dbReference type="NCBI Taxonomy" id="2775420"/>
    <lineage>
        <taxon>Bacteria</taxon>
        <taxon>Pseudomonadati</taxon>
        <taxon>Pseudomonadota</taxon>
        <taxon>Alphaproteobacteria</taxon>
        <taxon>Rhodospirillales</taxon>
        <taxon>Azospirillaceae</taxon>
        <taxon>Skermanella</taxon>
    </lineage>
</organism>
<dbReference type="PANTHER" id="PTHR43329">
    <property type="entry name" value="EPOXIDE HYDROLASE"/>
    <property type="match status" value="1"/>
</dbReference>
<proteinExistence type="predicted"/>
<sequence>MFEGFTRRRIATSGAEINLVVGGDGPPLLLLHGFPQNHVIWHKVAGALAERFTVVATDLRGYGDSEKVPTTEDHSSYSKREMARDQVEVMRILGFERFQVVGHDRGGRVAHRMAIDHAARVRRLAVLDIVPTLTTFQSVDQQLATAYYHWFFLIQPHPLPEHMIGLDPEFYLRRKTSMWGVGTAHFTPEAMAEYIRCFRNPAAIHAMCEDYRAAATIDLEHDRADRAAGVKVSCPLLALWGARATMDRCFDVPATWREVALDVRGQALDCGHFIPEERPEEFAAALLDFLET</sequence>
<feature type="domain" description="AB hydrolase-1" evidence="2">
    <location>
        <begin position="26"/>
        <end position="279"/>
    </location>
</feature>
<accession>A0ABX7BA71</accession>
<keyword evidence="1 3" id="KW-0378">Hydrolase</keyword>
<keyword evidence="4" id="KW-1185">Reference proteome</keyword>
<evidence type="ECO:0000313" key="4">
    <source>
        <dbReference type="Proteomes" id="UP000595197"/>
    </source>
</evidence>